<protein>
    <submittedName>
        <fullName evidence="2">Uncharacterized protein</fullName>
    </submittedName>
</protein>
<proteinExistence type="predicted"/>
<keyword evidence="1" id="KW-0812">Transmembrane</keyword>
<dbReference type="Proteomes" id="UP000596145">
    <property type="component" value="Chromosome"/>
</dbReference>
<keyword evidence="1" id="KW-0472">Membrane</keyword>
<gene>
    <name evidence="2" type="ORF">I6I10_00500</name>
</gene>
<organism evidence="2 3">
    <name type="scientific">Corynebacterium glucuronolyticum</name>
    <dbReference type="NCBI Taxonomy" id="39791"/>
    <lineage>
        <taxon>Bacteria</taxon>
        <taxon>Bacillati</taxon>
        <taxon>Actinomycetota</taxon>
        <taxon>Actinomycetes</taxon>
        <taxon>Mycobacteriales</taxon>
        <taxon>Corynebacteriaceae</taxon>
        <taxon>Corynebacterium</taxon>
    </lineage>
</organism>
<keyword evidence="1" id="KW-1133">Transmembrane helix</keyword>
<name>A0A7T4EFL5_9CORY</name>
<dbReference type="AlphaFoldDB" id="A0A7T4EFL5"/>
<accession>A0A7T4EFL5</accession>
<evidence type="ECO:0000313" key="2">
    <source>
        <dbReference type="EMBL" id="QQB46479.1"/>
    </source>
</evidence>
<evidence type="ECO:0000256" key="1">
    <source>
        <dbReference type="SAM" id="Phobius"/>
    </source>
</evidence>
<evidence type="ECO:0000313" key="3">
    <source>
        <dbReference type="Proteomes" id="UP000596145"/>
    </source>
</evidence>
<dbReference type="OrthoDB" id="9988890at2"/>
<reference evidence="2 3" key="1">
    <citation type="submission" date="2020-12" db="EMBL/GenBank/DDBJ databases">
        <title>FDA dAtabase for Regulatory Grade micrObial Sequences (FDA-ARGOS): Supporting development and validation of Infectious Disease Dx tests.</title>
        <authorList>
            <person name="Sproer C."/>
            <person name="Gronow S."/>
            <person name="Severitt S."/>
            <person name="Schroder I."/>
            <person name="Tallon L."/>
            <person name="Sadzewicz L."/>
            <person name="Zhao X."/>
            <person name="Boylan J."/>
            <person name="Ott S."/>
            <person name="Bowen H."/>
            <person name="Vavikolanu K."/>
            <person name="Mehta A."/>
            <person name="Aluvathingal J."/>
            <person name="Nadendla S."/>
            <person name="Lowell S."/>
            <person name="Myers T."/>
            <person name="Yan Y."/>
            <person name="Sichtig H."/>
        </authorList>
    </citation>
    <scope>NUCLEOTIDE SEQUENCE [LARGE SCALE GENOMIC DNA]</scope>
    <source>
        <strain evidence="2 3">FDAARGOS_1053</strain>
    </source>
</reference>
<feature type="transmembrane region" description="Helical" evidence="1">
    <location>
        <begin position="106"/>
        <end position="127"/>
    </location>
</feature>
<dbReference type="EMBL" id="CP066007">
    <property type="protein sequence ID" value="QQB46479.1"/>
    <property type="molecule type" value="Genomic_DNA"/>
</dbReference>
<sequence length="176" mass="19405">MGLAFVRPTFSFFAWHAERNGCTLVDMTDKHNLNPDNIDGGSHTFSADDTTRVNPEFHTEQTPERVEKVIPAQETHVERVTEQPVVETHRERPQRVVEYAEKKGSALPWVIGVIVLLLLAALLWWLLGGQKDDGEVAPATTTVDVTTEVTETVSPEATTVDATTMVTETAVETPAP</sequence>